<feature type="transmembrane region" description="Helical" evidence="6">
    <location>
        <begin position="297"/>
        <end position="316"/>
    </location>
</feature>
<evidence type="ECO:0000256" key="4">
    <source>
        <dbReference type="ARBA" id="ARBA00022989"/>
    </source>
</evidence>
<keyword evidence="7" id="KW-0131">Cell cycle</keyword>
<dbReference type="GeneID" id="87598796"/>
<feature type="transmembrane region" description="Helical" evidence="6">
    <location>
        <begin position="244"/>
        <end position="264"/>
    </location>
</feature>
<feature type="transmembrane region" description="Helical" evidence="6">
    <location>
        <begin position="89"/>
        <end position="114"/>
    </location>
</feature>
<organism evidence="7">
    <name type="scientific">Halalkalibacterium halodurans</name>
    <name type="common">Bacillus halodurans</name>
    <dbReference type="NCBI Taxonomy" id="86665"/>
    <lineage>
        <taxon>Bacteria</taxon>
        <taxon>Bacillati</taxon>
        <taxon>Bacillota</taxon>
        <taxon>Bacilli</taxon>
        <taxon>Bacillales</taxon>
        <taxon>Bacillaceae</taxon>
        <taxon>Halalkalibacterium (ex Joshi et al. 2022)</taxon>
    </lineage>
</organism>
<keyword evidence="3 6" id="KW-0812">Transmembrane</keyword>
<proteinExistence type="predicted"/>
<dbReference type="InterPro" id="IPR024923">
    <property type="entry name" value="PG_synth_SpoVB"/>
</dbReference>
<dbReference type="AlphaFoldDB" id="A0A0M0KGS3"/>
<comment type="subcellular location">
    <subcellularLocation>
        <location evidence="1">Cell membrane</location>
        <topology evidence="1">Multi-pass membrane protein</topology>
    </subcellularLocation>
</comment>
<gene>
    <name evidence="7" type="ORF">AMD02_03420</name>
</gene>
<feature type="transmembrane region" description="Helical" evidence="6">
    <location>
        <begin position="126"/>
        <end position="146"/>
    </location>
</feature>
<evidence type="ECO:0000256" key="2">
    <source>
        <dbReference type="ARBA" id="ARBA00022475"/>
    </source>
</evidence>
<feature type="transmembrane region" description="Helical" evidence="6">
    <location>
        <begin position="463"/>
        <end position="483"/>
    </location>
</feature>
<evidence type="ECO:0000256" key="3">
    <source>
        <dbReference type="ARBA" id="ARBA00022692"/>
    </source>
</evidence>
<feature type="transmembrane region" description="Helical" evidence="6">
    <location>
        <begin position="429"/>
        <end position="451"/>
    </location>
</feature>
<dbReference type="GO" id="GO:0051301">
    <property type="term" value="P:cell division"/>
    <property type="evidence" value="ECO:0007669"/>
    <property type="project" value="UniProtKB-KW"/>
</dbReference>
<feature type="transmembrane region" description="Helical" evidence="6">
    <location>
        <begin position="167"/>
        <end position="186"/>
    </location>
</feature>
<evidence type="ECO:0000256" key="1">
    <source>
        <dbReference type="ARBA" id="ARBA00004651"/>
    </source>
</evidence>
<keyword evidence="5 6" id="KW-0472">Membrane</keyword>
<reference evidence="7" key="1">
    <citation type="submission" date="2015-08" db="EMBL/GenBank/DDBJ databases">
        <title>Complete DNA Sequence of Pseudomonas syringae pv. actinidiae, the Causal Agent of Kiwifruit Canker Disease.</title>
        <authorList>
            <person name="Rikkerink E.H.A."/>
            <person name="Fineran P.C."/>
        </authorList>
    </citation>
    <scope>NUCLEOTIDE SEQUENCE</scope>
    <source>
        <strain evidence="7">DSM 13666</strain>
    </source>
</reference>
<feature type="transmembrane region" description="Helical" evidence="6">
    <location>
        <begin position="374"/>
        <end position="395"/>
    </location>
</feature>
<feature type="transmembrane region" description="Helical" evidence="6">
    <location>
        <begin position="12"/>
        <end position="35"/>
    </location>
</feature>
<accession>A0A0M0KGS3</accession>
<keyword evidence="2" id="KW-1003">Cell membrane</keyword>
<dbReference type="CDD" id="cd13124">
    <property type="entry name" value="MATE_SpoVB_like"/>
    <property type="match status" value="1"/>
</dbReference>
<dbReference type="PANTHER" id="PTHR30250:SF21">
    <property type="entry name" value="LIPID II FLIPPASE MURJ"/>
    <property type="match status" value="1"/>
</dbReference>
<comment type="caution">
    <text evidence="7">The sequence shown here is derived from an EMBL/GenBank/DDBJ whole genome shotgun (WGS) entry which is preliminary data.</text>
</comment>
<name>A0A0M0KGS3_ALKHA</name>
<protein>
    <submittedName>
        <fullName evidence="7">Cell division protein</fullName>
    </submittedName>
</protein>
<evidence type="ECO:0000313" key="7">
    <source>
        <dbReference type="EMBL" id="KOO38011.1"/>
    </source>
</evidence>
<evidence type="ECO:0000256" key="6">
    <source>
        <dbReference type="SAM" id="Phobius"/>
    </source>
</evidence>
<keyword evidence="4 6" id="KW-1133">Transmembrane helix</keyword>
<evidence type="ECO:0000256" key="5">
    <source>
        <dbReference type="ARBA" id="ARBA00023136"/>
    </source>
</evidence>
<dbReference type="GO" id="GO:0005886">
    <property type="term" value="C:plasma membrane"/>
    <property type="evidence" value="ECO:0007669"/>
    <property type="project" value="UniProtKB-SubCell"/>
</dbReference>
<feature type="transmembrane region" description="Helical" evidence="6">
    <location>
        <begin position="402"/>
        <end position="423"/>
    </location>
</feature>
<sequence>MGNSKLVRGTMVLTAATLISKILGFIYVIPFTALVGTTGIALYQFGYIQYVILLSLSTMGVPLAVSKFVAKYQSLGDYETGYRLFRSGVVLMTITGTLSFLVLFFAAPFLANVMNPGEEDLTQAEVVLSIRMVSVALIVVPAMSIIRGYFQGYQSMGPTAVSQVVEQIVRIVFILGAAFTVLNVLNGDMATAVGFATFAAFVGALGGLAVLAYYWFKRRKGILEQVENSTVRHNLTLKDMYKELILYALPLSFVGLAIPLFQFVDTYTIKGALIGTEFESISTDFIGVLTQAVHKVVLIPMALATALSVTLIPTITRSFTDGDMKKLQQQTTQTFQIILFIAIPAAVGMAVLAYPIYGALYFENLELGGNVMRYYGPITLCFSLFAVSAALLQGINRQRMAVIALIVGLLIKLVTNVPFLHWFGPNGVIFSSYLGNVVAIGINIWAIAKYGQFDFRLVAKRTLLITVFALIMGGAVYIVTHLLSYVINATSRGDYFILTFVGVTVGAAVYLYLSYRSNLAGRVLGERFSILKRKGKSQG</sequence>
<feature type="transmembrane region" description="Helical" evidence="6">
    <location>
        <begin position="337"/>
        <end position="362"/>
    </location>
</feature>
<dbReference type="PATRIC" id="fig|136160.3.peg.927"/>
<dbReference type="Pfam" id="PF01943">
    <property type="entry name" value="Polysacc_synt"/>
    <property type="match status" value="1"/>
</dbReference>
<feature type="transmembrane region" description="Helical" evidence="6">
    <location>
        <begin position="47"/>
        <end position="69"/>
    </location>
</feature>
<feature type="transmembrane region" description="Helical" evidence="6">
    <location>
        <begin position="495"/>
        <end position="513"/>
    </location>
</feature>
<dbReference type="RefSeq" id="WP_053430472.1">
    <property type="nucleotide sequence ID" value="NZ_CP040441.1"/>
</dbReference>
<dbReference type="EMBL" id="LILD01000001">
    <property type="protein sequence ID" value="KOO38011.1"/>
    <property type="molecule type" value="Genomic_DNA"/>
</dbReference>
<dbReference type="InterPro" id="IPR050833">
    <property type="entry name" value="Poly_Biosynth_Transport"/>
</dbReference>
<dbReference type="PANTHER" id="PTHR30250">
    <property type="entry name" value="PST FAMILY PREDICTED COLANIC ACID TRANSPORTER"/>
    <property type="match status" value="1"/>
</dbReference>
<dbReference type="PIRSF" id="PIRSF038958">
    <property type="entry name" value="PG_synth_SpoVB"/>
    <property type="match status" value="1"/>
</dbReference>
<feature type="transmembrane region" description="Helical" evidence="6">
    <location>
        <begin position="192"/>
        <end position="216"/>
    </location>
</feature>
<keyword evidence="7" id="KW-0132">Cell division</keyword>
<dbReference type="InterPro" id="IPR002797">
    <property type="entry name" value="Polysacc_synth"/>
</dbReference>